<evidence type="ECO:0000256" key="4">
    <source>
        <dbReference type="ARBA" id="ARBA00022692"/>
    </source>
</evidence>
<dbReference type="InterPro" id="IPR001594">
    <property type="entry name" value="Palmitoyltrfase_DHHC"/>
</dbReference>
<evidence type="ECO:0000259" key="9">
    <source>
        <dbReference type="Pfam" id="PF01529"/>
    </source>
</evidence>
<evidence type="ECO:0000256" key="1">
    <source>
        <dbReference type="ARBA" id="ARBA00004127"/>
    </source>
</evidence>
<dbReference type="GeneID" id="18590708"/>
<accession>A0AB32WYX5</accession>
<reference evidence="11" key="2">
    <citation type="submission" date="2025-08" db="UniProtKB">
        <authorList>
            <consortium name="RefSeq"/>
        </authorList>
    </citation>
    <scope>IDENTIFICATION</scope>
</reference>
<dbReference type="Proteomes" id="UP000694886">
    <property type="component" value="Chromosome 9"/>
</dbReference>
<evidence type="ECO:0000256" key="6">
    <source>
        <dbReference type="ARBA" id="ARBA00023136"/>
    </source>
</evidence>
<organism evidence="10 11">
    <name type="scientific">Theobroma cacao</name>
    <name type="common">Cacao</name>
    <name type="synonym">Cocoa</name>
    <dbReference type="NCBI Taxonomy" id="3641"/>
    <lineage>
        <taxon>Eukaryota</taxon>
        <taxon>Viridiplantae</taxon>
        <taxon>Streptophyta</taxon>
        <taxon>Embryophyta</taxon>
        <taxon>Tracheophyta</taxon>
        <taxon>Spermatophyta</taxon>
        <taxon>Magnoliopsida</taxon>
        <taxon>eudicotyledons</taxon>
        <taxon>Gunneridae</taxon>
        <taxon>Pentapetalae</taxon>
        <taxon>rosids</taxon>
        <taxon>malvids</taxon>
        <taxon>Malvales</taxon>
        <taxon>Malvaceae</taxon>
        <taxon>Byttnerioideae</taxon>
        <taxon>Theobroma</taxon>
    </lineage>
</organism>
<evidence type="ECO:0000256" key="3">
    <source>
        <dbReference type="ARBA" id="ARBA00022679"/>
    </source>
</evidence>
<dbReference type="GO" id="GO:0019706">
    <property type="term" value="F:protein-cysteine S-palmitoyltransferase activity"/>
    <property type="evidence" value="ECO:0007669"/>
    <property type="project" value="UniProtKB-EC"/>
</dbReference>
<dbReference type="EC" id="2.3.1.225" evidence="8"/>
<evidence type="ECO:0000256" key="8">
    <source>
        <dbReference type="RuleBase" id="RU079119"/>
    </source>
</evidence>
<feature type="domain" description="Palmitoyltransferase DHHC" evidence="9">
    <location>
        <begin position="160"/>
        <end position="220"/>
    </location>
</feature>
<feature type="transmembrane region" description="Helical" evidence="8">
    <location>
        <begin position="108"/>
        <end position="126"/>
    </location>
</feature>
<protein>
    <recommendedName>
        <fullName evidence="8">S-acyltransferase</fullName>
        <ecNumber evidence="8">2.3.1.225</ecNumber>
    </recommendedName>
    <alternativeName>
        <fullName evidence="8">Palmitoyltransferase</fullName>
    </alternativeName>
</protein>
<evidence type="ECO:0000256" key="7">
    <source>
        <dbReference type="ARBA" id="ARBA00023315"/>
    </source>
</evidence>
<gene>
    <name evidence="11" type="primary">LOC18590708</name>
</gene>
<feature type="transmembrane region" description="Helical" evidence="8">
    <location>
        <begin position="192"/>
        <end position="211"/>
    </location>
</feature>
<dbReference type="Pfam" id="PF01529">
    <property type="entry name" value="DHHC"/>
    <property type="match status" value="1"/>
</dbReference>
<evidence type="ECO:0000256" key="5">
    <source>
        <dbReference type="ARBA" id="ARBA00022989"/>
    </source>
</evidence>
<dbReference type="PANTHER" id="PTHR22883:SF127">
    <property type="entry name" value="ZDHHC-TYPE PALMITOYLTRANSFERASE 3-RELATED"/>
    <property type="match status" value="1"/>
</dbReference>
<dbReference type="InterPro" id="IPR039859">
    <property type="entry name" value="PFA4/ZDH16/20/ERF2-like"/>
</dbReference>
<evidence type="ECO:0000256" key="2">
    <source>
        <dbReference type="ARBA" id="ARBA00008574"/>
    </source>
</evidence>
<comment type="domain">
    <text evidence="8">The DHHC domain is required for palmitoyltransferase activity.</text>
</comment>
<comment type="catalytic activity">
    <reaction evidence="8">
        <text>L-cysteinyl-[protein] + hexadecanoyl-CoA = S-hexadecanoyl-L-cysteinyl-[protein] + CoA</text>
        <dbReference type="Rhea" id="RHEA:36683"/>
        <dbReference type="Rhea" id="RHEA-COMP:10131"/>
        <dbReference type="Rhea" id="RHEA-COMP:11032"/>
        <dbReference type="ChEBI" id="CHEBI:29950"/>
        <dbReference type="ChEBI" id="CHEBI:57287"/>
        <dbReference type="ChEBI" id="CHEBI:57379"/>
        <dbReference type="ChEBI" id="CHEBI:74151"/>
        <dbReference type="EC" id="2.3.1.225"/>
    </reaction>
</comment>
<name>A0AB32WYX5_THECC</name>
<keyword evidence="3 8" id="KW-0808">Transferase</keyword>
<feature type="transmembrane region" description="Helical" evidence="8">
    <location>
        <begin position="18"/>
        <end position="42"/>
    </location>
</feature>
<dbReference type="PANTHER" id="PTHR22883">
    <property type="entry name" value="ZINC FINGER DHHC DOMAIN CONTAINING PROTEIN"/>
    <property type="match status" value="1"/>
</dbReference>
<keyword evidence="7 8" id="KW-0012">Acyltransferase</keyword>
<dbReference type="RefSeq" id="XP_017983871.1">
    <property type="nucleotide sequence ID" value="XM_018128382.1"/>
</dbReference>
<feature type="transmembrane region" description="Helical" evidence="8">
    <location>
        <begin position="81"/>
        <end position="102"/>
    </location>
</feature>
<reference evidence="10" key="1">
    <citation type="journal article" date="1997" name="Nucleic Acids Res.">
        <title>tRNAscan-SE: a program for improved detection of transfer RNA genes in genomic sequence.</title>
        <authorList>
            <person name="Lowe T.M."/>
            <person name="Eddy S.R."/>
        </authorList>
    </citation>
    <scope>NUCLEOTIDE SEQUENCE [LARGE SCALE GENOMIC DNA]</scope>
    <source>
        <strain evidence="10">r\B97-61/B2</strain>
    </source>
</reference>
<comment type="subcellular location">
    <subcellularLocation>
        <location evidence="1">Endomembrane system</location>
        <topology evidence="1">Multi-pass membrane protein</topology>
    </subcellularLocation>
</comment>
<dbReference type="GO" id="GO:0012505">
    <property type="term" value="C:endomembrane system"/>
    <property type="evidence" value="ECO:0007669"/>
    <property type="project" value="UniProtKB-SubCell"/>
</dbReference>
<sequence length="253" mass="28614">MGLLQLHGQRKVIGWQTLIGRCTISCFSVLITQSALFLVPLFFAASPILIQLTISALVFLAVVGFGGWCRRLHGFHASAPAFVFFNIFFFWGVYIAIVRQAISRFVDIVLNIEMIMLIIGLFRIMVKDPGFVAQESVCLDKLDESSVLGVQTNNESSLLQMRVRYCKSCKTYVQGFDHHCPAFGNCIGQKNYVFFMVLLVGFITTETFYAVCSSQFATKFPVLEGNMLEVPNDVYFLDKTSFIRFLCQYRGCF</sequence>
<evidence type="ECO:0000313" key="10">
    <source>
        <dbReference type="Proteomes" id="UP000694886"/>
    </source>
</evidence>
<dbReference type="AlphaFoldDB" id="A0AB32WYX5"/>
<dbReference type="Gramene" id="Tc09v2_t027160.4">
    <property type="protein sequence ID" value="Tc09v2_p027160.4"/>
    <property type="gene ID" value="Tc09v2_g027160"/>
</dbReference>
<feature type="transmembrane region" description="Helical" evidence="8">
    <location>
        <begin position="48"/>
        <end position="69"/>
    </location>
</feature>
<keyword evidence="6 8" id="KW-0472">Membrane</keyword>
<keyword evidence="5 8" id="KW-1133">Transmembrane helix</keyword>
<comment type="similarity">
    <text evidence="2 8">Belongs to the DHHC palmitoyltransferase family.</text>
</comment>
<evidence type="ECO:0000313" key="11">
    <source>
        <dbReference type="RefSeq" id="XP_017983871.1"/>
    </source>
</evidence>
<keyword evidence="4 8" id="KW-0812">Transmembrane</keyword>
<proteinExistence type="inferred from homology"/>
<dbReference type="PROSITE" id="PS50216">
    <property type="entry name" value="DHHC"/>
    <property type="match status" value="1"/>
</dbReference>